<keyword evidence="2" id="KW-1185">Reference proteome</keyword>
<dbReference type="RefSeq" id="WP_110470152.1">
    <property type="nucleotide sequence ID" value="NZ_QJSP01000008.1"/>
</dbReference>
<dbReference type="Proteomes" id="UP000247591">
    <property type="component" value="Unassembled WGS sequence"/>
</dbReference>
<gene>
    <name evidence="1" type="ORF">DFR67_10813</name>
</gene>
<evidence type="ECO:0000313" key="2">
    <source>
        <dbReference type="Proteomes" id="UP000247591"/>
    </source>
</evidence>
<sequence length="86" mass="9984">MYASTRIQQHIARWTPDRYDTAMIEFALQWQYFGGGDAAEIFETFGLPERHYFQRLLGWMSADGVPGVDDDARCRITEVCHRRLAA</sequence>
<reference evidence="1 2" key="1">
    <citation type="submission" date="2018-06" db="EMBL/GenBank/DDBJ databases">
        <title>Genomic Encyclopedia of Type Strains, Phase IV (KMG-IV): sequencing the most valuable type-strain genomes for metagenomic binning, comparative biology and taxonomic classification.</title>
        <authorList>
            <person name="Goeker M."/>
        </authorList>
    </citation>
    <scope>NUCLEOTIDE SEQUENCE [LARGE SCALE GENOMIC DNA]</scope>
    <source>
        <strain evidence="1 2">DSM 45521</strain>
    </source>
</reference>
<dbReference type="EMBL" id="QJSP01000008">
    <property type="protein sequence ID" value="PYE16262.1"/>
    <property type="molecule type" value="Genomic_DNA"/>
</dbReference>
<protein>
    <recommendedName>
        <fullName evidence="3">DUF3263 domain-containing protein</fullName>
    </recommendedName>
</protein>
<evidence type="ECO:0008006" key="3">
    <source>
        <dbReference type="Google" id="ProtNLM"/>
    </source>
</evidence>
<comment type="caution">
    <text evidence="1">The sequence shown here is derived from an EMBL/GenBank/DDBJ whole genome shotgun (WGS) entry which is preliminary data.</text>
</comment>
<dbReference type="OrthoDB" id="4473003at2"/>
<name>A0A318RN50_WILLI</name>
<organism evidence="1 2">
    <name type="scientific">Williamsia limnetica</name>
    <dbReference type="NCBI Taxonomy" id="882452"/>
    <lineage>
        <taxon>Bacteria</taxon>
        <taxon>Bacillati</taxon>
        <taxon>Actinomycetota</taxon>
        <taxon>Actinomycetes</taxon>
        <taxon>Mycobacteriales</taxon>
        <taxon>Nocardiaceae</taxon>
        <taxon>Williamsia</taxon>
    </lineage>
</organism>
<accession>A0A318RN50</accession>
<dbReference type="AlphaFoldDB" id="A0A318RN50"/>
<evidence type="ECO:0000313" key="1">
    <source>
        <dbReference type="EMBL" id="PYE16262.1"/>
    </source>
</evidence>
<proteinExistence type="predicted"/>